<dbReference type="EMBL" id="LR798292">
    <property type="protein sequence ID" value="CAB5220707.1"/>
    <property type="molecule type" value="Genomic_DNA"/>
</dbReference>
<proteinExistence type="predicted"/>
<protein>
    <submittedName>
        <fullName evidence="1">Uncharacterized protein</fullName>
    </submittedName>
</protein>
<sequence>MKEAEQTFSHLYNTPTDRHVCLVVNRHKKEARIDSLANLRCVGGFKYFDTVHIWYEKASGASNTSFMPLCETGYLFYKGETPDVKRTAWFSEDQTNATNLWPVSPNEGEQRSHTYYQKFNFETALLVHSLTLPSSNRRFIYGMDGHDENLFAFCHQHKIGVFLCVSTAKKAEEVLDDYEHFVSRIASNMSETAV</sequence>
<name>A0A6J7WSK9_9CAUD</name>
<accession>A0A6J7WSK9</accession>
<reference evidence="1" key="1">
    <citation type="submission" date="2020-05" db="EMBL/GenBank/DDBJ databases">
        <authorList>
            <person name="Chiriac C."/>
            <person name="Salcher M."/>
            <person name="Ghai R."/>
            <person name="Kavagutti S V."/>
        </authorList>
    </citation>
    <scope>NUCLEOTIDE SEQUENCE</scope>
</reference>
<evidence type="ECO:0000313" key="1">
    <source>
        <dbReference type="EMBL" id="CAB5220707.1"/>
    </source>
</evidence>
<gene>
    <name evidence="1" type="ORF">UFOVP244_25</name>
</gene>
<organism evidence="1">
    <name type="scientific">uncultured Caudovirales phage</name>
    <dbReference type="NCBI Taxonomy" id="2100421"/>
    <lineage>
        <taxon>Viruses</taxon>
        <taxon>Duplodnaviria</taxon>
        <taxon>Heunggongvirae</taxon>
        <taxon>Uroviricota</taxon>
        <taxon>Caudoviricetes</taxon>
        <taxon>Peduoviridae</taxon>
        <taxon>Maltschvirus</taxon>
        <taxon>Maltschvirus maltsch</taxon>
    </lineage>
</organism>